<evidence type="ECO:0000256" key="4">
    <source>
        <dbReference type="ARBA" id="ARBA00022785"/>
    </source>
</evidence>
<keyword evidence="3 9" id="KW-0479">Metal-binding</keyword>
<accession>A0ABQ3ANL3</accession>
<feature type="binding site" evidence="9">
    <location>
        <position position="96"/>
    </location>
    <ligand>
        <name>substrate</name>
    </ligand>
</feature>
<reference evidence="11" key="1">
    <citation type="journal article" date="2019" name="Int. J. Syst. Evol. Microbiol.">
        <title>The Global Catalogue of Microorganisms (GCM) 10K type strain sequencing project: providing services to taxonomists for standard genome sequencing and annotation.</title>
        <authorList>
            <consortium name="The Broad Institute Genomics Platform"/>
            <consortium name="The Broad Institute Genome Sequencing Center for Infectious Disease"/>
            <person name="Wu L."/>
            <person name="Ma J."/>
        </authorList>
    </citation>
    <scope>NUCLEOTIDE SEQUENCE [LARGE SCALE GENOMIC DNA]</scope>
    <source>
        <strain evidence="11">KCTC 22280</strain>
    </source>
</reference>
<evidence type="ECO:0000256" key="7">
    <source>
        <dbReference type="ARBA" id="ARBA00023014"/>
    </source>
</evidence>
<dbReference type="InterPro" id="IPR024924">
    <property type="entry name" value="7-CO-7-deazaguanine_synth-like"/>
</dbReference>
<evidence type="ECO:0000313" key="11">
    <source>
        <dbReference type="Proteomes" id="UP000601597"/>
    </source>
</evidence>
<comment type="pathway">
    <text evidence="9">Purine metabolism; 7-cyano-7-deazaguanine biosynthesis.</text>
</comment>
<dbReference type="PANTHER" id="PTHR42836:SF1">
    <property type="entry name" value="7-CARBOXY-7-DEAZAGUANINE SYNTHASE"/>
    <property type="match status" value="1"/>
</dbReference>
<evidence type="ECO:0000256" key="3">
    <source>
        <dbReference type="ARBA" id="ARBA00022723"/>
    </source>
</evidence>
<evidence type="ECO:0000256" key="1">
    <source>
        <dbReference type="ARBA" id="ARBA00022485"/>
    </source>
</evidence>
<proteinExistence type="inferred from homology"/>
<organism evidence="10 11">
    <name type="scientific">Marinobacter zhanjiangensis</name>
    <dbReference type="NCBI Taxonomy" id="578215"/>
    <lineage>
        <taxon>Bacteria</taxon>
        <taxon>Pseudomonadati</taxon>
        <taxon>Pseudomonadota</taxon>
        <taxon>Gammaproteobacteria</taxon>
        <taxon>Pseudomonadales</taxon>
        <taxon>Marinobacteraceae</taxon>
        <taxon>Marinobacter</taxon>
    </lineage>
</organism>
<dbReference type="Gene3D" id="3.20.20.70">
    <property type="entry name" value="Aldolase class I"/>
    <property type="match status" value="1"/>
</dbReference>
<evidence type="ECO:0000256" key="5">
    <source>
        <dbReference type="ARBA" id="ARBA00022842"/>
    </source>
</evidence>
<feature type="binding site" evidence="9">
    <location>
        <position position="45"/>
    </location>
    <ligand>
        <name>[4Fe-4S] cluster</name>
        <dbReference type="ChEBI" id="CHEBI:49883"/>
        <note>4Fe-4S-S-AdoMet</note>
    </ligand>
</feature>
<keyword evidence="11" id="KW-1185">Reference proteome</keyword>
<feature type="binding site" evidence="9">
    <location>
        <position position="26"/>
    </location>
    <ligand>
        <name>substrate</name>
    </ligand>
</feature>
<comment type="cofactor">
    <cofactor evidence="9">
        <name>Mg(2+)</name>
        <dbReference type="ChEBI" id="CHEBI:18420"/>
    </cofactor>
</comment>
<dbReference type="EC" id="4.3.99.3" evidence="9"/>
<dbReference type="NCBIfam" id="TIGR04508">
    <property type="entry name" value="queE_Cx14CxxC"/>
    <property type="match status" value="1"/>
</dbReference>
<feature type="binding site" evidence="9">
    <location>
        <begin position="47"/>
        <end position="49"/>
    </location>
    <ligand>
        <name>S-adenosyl-L-methionine</name>
        <dbReference type="ChEBI" id="CHEBI:59789"/>
    </ligand>
</feature>
<dbReference type="InterPro" id="IPR030977">
    <property type="entry name" value="QueE_Cx14CxxC"/>
</dbReference>
<comment type="caution">
    <text evidence="9">Lacks conserved residue(s) required for the propagation of feature annotation.</text>
</comment>
<dbReference type="RefSeq" id="WP_189572014.1">
    <property type="nucleotide sequence ID" value="NZ_BMXV01000001.1"/>
</dbReference>
<feature type="binding site" evidence="9">
    <location>
        <begin position="139"/>
        <end position="141"/>
    </location>
    <ligand>
        <name>S-adenosyl-L-methionine</name>
        <dbReference type="ChEBI" id="CHEBI:59789"/>
    </ligand>
</feature>
<feature type="binding site" evidence="9">
    <location>
        <begin position="11"/>
        <end position="13"/>
    </location>
    <ligand>
        <name>substrate</name>
    </ligand>
</feature>
<evidence type="ECO:0000313" key="10">
    <source>
        <dbReference type="EMBL" id="GGY60544.1"/>
    </source>
</evidence>
<name>A0ABQ3ANL3_9GAMM</name>
<comment type="cofactor">
    <cofactor evidence="9">
        <name>[4Fe-4S] cluster</name>
        <dbReference type="ChEBI" id="CHEBI:49883"/>
    </cofactor>
    <text evidence="9">Binds 1 [4Fe-4S] cluster. The cluster is coordinated with 3 cysteines and an exchangeable S-adenosyl-L-methionine.</text>
</comment>
<dbReference type="EMBL" id="BMXV01000001">
    <property type="protein sequence ID" value="GGY60544.1"/>
    <property type="molecule type" value="Genomic_DNA"/>
</dbReference>
<keyword evidence="2 9" id="KW-0949">S-adenosyl-L-methionine</keyword>
<keyword evidence="6 9" id="KW-0408">Iron</keyword>
<keyword evidence="4 9" id="KW-0671">Queuosine biosynthesis</keyword>
<dbReference type="InterPro" id="IPR007197">
    <property type="entry name" value="rSAM"/>
</dbReference>
<gene>
    <name evidence="9 10" type="primary">queE</name>
    <name evidence="10" type="ORF">GCM10007071_04020</name>
</gene>
<protein>
    <recommendedName>
        <fullName evidence="9">7-carboxy-7-deazaguanine synthase</fullName>
        <shortName evidence="9">CDG synthase</shortName>
        <ecNumber evidence="9">4.3.99.3</ecNumber>
    </recommendedName>
    <alternativeName>
        <fullName evidence="9">Queuosine biosynthesis protein QueE</fullName>
    </alternativeName>
</protein>
<evidence type="ECO:0000256" key="8">
    <source>
        <dbReference type="ARBA" id="ARBA00023239"/>
    </source>
</evidence>
<feature type="binding site" evidence="9">
    <location>
        <position position="98"/>
    </location>
    <ligand>
        <name>S-adenosyl-L-methionine</name>
        <dbReference type="ChEBI" id="CHEBI:59789"/>
    </ligand>
</feature>
<dbReference type="PANTHER" id="PTHR42836">
    <property type="entry name" value="7-CARBOXY-7-DEAZAGUANINE SYNTHASE"/>
    <property type="match status" value="1"/>
</dbReference>
<evidence type="ECO:0000256" key="9">
    <source>
        <dbReference type="HAMAP-Rule" id="MF_00917"/>
    </source>
</evidence>
<feature type="binding site" evidence="9">
    <location>
        <position position="48"/>
    </location>
    <ligand>
        <name>[4Fe-4S] cluster</name>
        <dbReference type="ChEBI" id="CHEBI:49883"/>
        <note>4Fe-4S-S-AdoMet</note>
    </ligand>
</feature>
<keyword evidence="8 9" id="KW-0456">Lyase</keyword>
<dbReference type="Proteomes" id="UP000601597">
    <property type="component" value="Unassembled WGS sequence"/>
</dbReference>
<dbReference type="SFLD" id="SFLDF00376">
    <property type="entry name" value="7-carboxy-7-deazaguanine_synth"/>
    <property type="match status" value="1"/>
</dbReference>
<keyword evidence="5 9" id="KW-0460">Magnesium</keyword>
<sequence length="225" mass="24655">MYRVKEAFYTLQGEGAQAGRAAVFCRFSKCNLWNGRESGRATAVCDFCDTDFVGTDGQNGGRFEAAEALAAHVSALWPSDPRADRDNGIRPYVVCTGGEPLLQLDEPLIAAFHQQGFDVGVETNGTLPAPVGIDWLCVSPKADAAVVIDECDELKVVYPQPLAMPERFLAIRASHYFLSPMASPVTPENGRDPVKASNTRKAVDYCLQHPRWRLTIQMHKIVGID</sequence>
<comment type="function">
    <text evidence="9">Catalyzes the complex heterocyclic radical-mediated conversion of 6-carboxy-5,6,7,8-tetrahydropterin (CPH4) to 7-carboxy-7-deazaguanine (CDG), a step common to the biosynthetic pathways of all 7-deazapurine-containing compounds.</text>
</comment>
<evidence type="ECO:0000256" key="2">
    <source>
        <dbReference type="ARBA" id="ARBA00022691"/>
    </source>
</evidence>
<feature type="binding site" evidence="9">
    <location>
        <position position="50"/>
    </location>
    <ligand>
        <name>Mg(2+)</name>
        <dbReference type="ChEBI" id="CHEBI:18420"/>
    </ligand>
</feature>
<dbReference type="PIRSF" id="PIRSF000370">
    <property type="entry name" value="QueE"/>
    <property type="match status" value="1"/>
</dbReference>
<feature type="binding site" evidence="9">
    <location>
        <position position="30"/>
    </location>
    <ligand>
        <name>[4Fe-4S] cluster</name>
        <dbReference type="ChEBI" id="CHEBI:49883"/>
        <note>4Fe-4S-S-AdoMet</note>
    </ligand>
</feature>
<comment type="cofactor">
    <cofactor evidence="9">
        <name>S-adenosyl-L-methionine</name>
        <dbReference type="ChEBI" id="CHEBI:59789"/>
    </cofactor>
    <text evidence="9">Binds 1 S-adenosyl-L-methionine per subunit.</text>
</comment>
<comment type="caution">
    <text evidence="10">The sequence shown here is derived from an EMBL/GenBank/DDBJ whole genome shotgun (WGS) entry which is preliminary data.</text>
</comment>
<dbReference type="SFLD" id="SFLDS00029">
    <property type="entry name" value="Radical_SAM"/>
    <property type="match status" value="1"/>
</dbReference>
<keyword evidence="7 9" id="KW-0411">Iron-sulfur</keyword>
<evidence type="ECO:0000256" key="6">
    <source>
        <dbReference type="ARBA" id="ARBA00023004"/>
    </source>
</evidence>
<comment type="catalytic activity">
    <reaction evidence="9">
        <text>6-carboxy-5,6,7,8-tetrahydropterin + H(+) = 7-carboxy-7-carbaguanine + NH4(+)</text>
        <dbReference type="Rhea" id="RHEA:27974"/>
        <dbReference type="ChEBI" id="CHEBI:15378"/>
        <dbReference type="ChEBI" id="CHEBI:28938"/>
        <dbReference type="ChEBI" id="CHEBI:61032"/>
        <dbReference type="ChEBI" id="CHEBI:61036"/>
        <dbReference type="EC" id="4.3.99.3"/>
    </reaction>
</comment>
<comment type="similarity">
    <text evidence="9">Belongs to the radical SAM superfamily. 7-carboxy-7-deazaguanine synthase family.</text>
</comment>
<dbReference type="InterPro" id="IPR013785">
    <property type="entry name" value="Aldolase_TIM"/>
</dbReference>
<dbReference type="HAMAP" id="MF_00917">
    <property type="entry name" value="QueE"/>
    <property type="match status" value="1"/>
</dbReference>
<keyword evidence="1 9" id="KW-0004">4Fe-4S</keyword>
<comment type="subunit">
    <text evidence="9">Homodimer.</text>
</comment>